<keyword evidence="1" id="KW-0238">DNA-binding</keyword>
<evidence type="ECO:0000313" key="2">
    <source>
        <dbReference type="Proteomes" id="UP000318331"/>
    </source>
</evidence>
<protein>
    <submittedName>
        <fullName evidence="1">YbaB/EbfC DNA-binding family protein</fullName>
    </submittedName>
</protein>
<dbReference type="EMBL" id="VFPN01000001">
    <property type="protein sequence ID" value="TQM66298.1"/>
    <property type="molecule type" value="Genomic_DNA"/>
</dbReference>
<dbReference type="Proteomes" id="UP000318331">
    <property type="component" value="Unassembled WGS sequence"/>
</dbReference>
<accession>A0A543I6U4</accession>
<name>A0A543I6U4_9MICO</name>
<dbReference type="InterPro" id="IPR004401">
    <property type="entry name" value="YbaB/EbfC"/>
</dbReference>
<dbReference type="InterPro" id="IPR036894">
    <property type="entry name" value="YbaB-like_sf"/>
</dbReference>
<dbReference type="RefSeq" id="WP_141916487.1">
    <property type="nucleotide sequence ID" value="NZ_BAAAYS010000017.1"/>
</dbReference>
<gene>
    <name evidence="1" type="ORF">FB466_1135</name>
</gene>
<organism evidence="1 2">
    <name type="scientific">Klugiella xanthotipulae</name>
    <dbReference type="NCBI Taxonomy" id="244735"/>
    <lineage>
        <taxon>Bacteria</taxon>
        <taxon>Bacillati</taxon>
        <taxon>Actinomycetota</taxon>
        <taxon>Actinomycetes</taxon>
        <taxon>Micrococcales</taxon>
        <taxon>Microbacteriaceae</taxon>
        <taxon>Klugiella</taxon>
    </lineage>
</organism>
<sequence>MSESAPQSHTDDALRAVWERAERVREASEKLREIVGTAESPDGGIRITVGGNGIITELSLSPVVDGYSPEELREAILSTLQRARGEWQQRSEPILGLVKPSEEEQAQADAAKARLESFLALSVPRSPLGGNV</sequence>
<keyword evidence="2" id="KW-1185">Reference proteome</keyword>
<proteinExistence type="predicted"/>
<dbReference type="AlphaFoldDB" id="A0A543I6U4"/>
<evidence type="ECO:0000313" key="1">
    <source>
        <dbReference type="EMBL" id="TQM66298.1"/>
    </source>
</evidence>
<dbReference type="OrthoDB" id="4762213at2"/>
<dbReference type="Gene3D" id="3.30.1310.10">
    <property type="entry name" value="Nucleoid-associated protein YbaB-like domain"/>
    <property type="match status" value="1"/>
</dbReference>
<dbReference type="GO" id="GO:0003677">
    <property type="term" value="F:DNA binding"/>
    <property type="evidence" value="ECO:0007669"/>
    <property type="project" value="UniProtKB-KW"/>
</dbReference>
<dbReference type="Pfam" id="PF02575">
    <property type="entry name" value="YbaB_DNA_bd"/>
    <property type="match status" value="1"/>
</dbReference>
<reference evidence="1 2" key="1">
    <citation type="submission" date="2019-06" db="EMBL/GenBank/DDBJ databases">
        <title>Sequencing the genomes of 1000 actinobacteria strains.</title>
        <authorList>
            <person name="Klenk H.-P."/>
        </authorList>
    </citation>
    <scope>NUCLEOTIDE SEQUENCE [LARGE SCALE GENOMIC DNA]</scope>
    <source>
        <strain evidence="1 2">DSM 18031</strain>
    </source>
</reference>
<comment type="caution">
    <text evidence="1">The sequence shown here is derived from an EMBL/GenBank/DDBJ whole genome shotgun (WGS) entry which is preliminary data.</text>
</comment>
<dbReference type="SUPFAM" id="SSF82607">
    <property type="entry name" value="YbaB-like"/>
    <property type="match status" value="1"/>
</dbReference>